<keyword evidence="4" id="KW-1185">Reference proteome</keyword>
<dbReference type="GO" id="GO:0005634">
    <property type="term" value="C:nucleus"/>
    <property type="evidence" value="ECO:0007669"/>
    <property type="project" value="TreeGrafter"/>
</dbReference>
<evidence type="ECO:0000259" key="2">
    <source>
        <dbReference type="Pfam" id="PF20750"/>
    </source>
</evidence>
<reference evidence="3 4" key="2">
    <citation type="submission" date="2020-07" db="EMBL/GenBank/DDBJ databases">
        <title>Genome assembly of wild tea tree DASZ reveals pedigree and selection history of tea varieties.</title>
        <authorList>
            <person name="Zhang W."/>
        </authorList>
    </citation>
    <scope>NUCLEOTIDE SEQUENCE [LARGE SCALE GENOMIC DNA]</scope>
    <source>
        <strain evidence="4">cv. G240</strain>
        <tissue evidence="3">Leaf</tissue>
    </source>
</reference>
<evidence type="ECO:0000313" key="4">
    <source>
        <dbReference type="Proteomes" id="UP000593564"/>
    </source>
</evidence>
<evidence type="ECO:0000313" key="3">
    <source>
        <dbReference type="EMBL" id="KAF5948557.1"/>
    </source>
</evidence>
<dbReference type="Gene3D" id="3.30.460.10">
    <property type="entry name" value="Beta Polymerase, domain 2"/>
    <property type="match status" value="1"/>
</dbReference>
<dbReference type="AlphaFoldDB" id="A0A7J7H7L3"/>
<name>A0A7J7H7L3_CAMSI</name>
<dbReference type="Proteomes" id="UP000593564">
    <property type="component" value="Unassembled WGS sequence"/>
</dbReference>
<comment type="caution">
    <text evidence="3">The sequence shown here is derived from an EMBL/GenBank/DDBJ whole genome shotgun (WGS) entry which is preliminary data.</text>
</comment>
<organism evidence="3 4">
    <name type="scientific">Camellia sinensis</name>
    <name type="common">Tea plant</name>
    <name type="synonym">Thea sinensis</name>
    <dbReference type="NCBI Taxonomy" id="4442"/>
    <lineage>
        <taxon>Eukaryota</taxon>
        <taxon>Viridiplantae</taxon>
        <taxon>Streptophyta</taxon>
        <taxon>Embryophyta</taxon>
        <taxon>Tracheophyta</taxon>
        <taxon>Spermatophyta</taxon>
        <taxon>Magnoliopsida</taxon>
        <taxon>eudicotyledons</taxon>
        <taxon>Gunneridae</taxon>
        <taxon>Pentapetalae</taxon>
        <taxon>asterids</taxon>
        <taxon>Ericales</taxon>
        <taxon>Theaceae</taxon>
        <taxon>Camellia</taxon>
    </lineage>
</organism>
<dbReference type="CDD" id="cd05402">
    <property type="entry name" value="NT_PAP_TUTase"/>
    <property type="match status" value="1"/>
</dbReference>
<dbReference type="Pfam" id="PF20750">
    <property type="entry name" value="PAP_NTPase"/>
    <property type="match status" value="1"/>
</dbReference>
<dbReference type="EMBL" id="JACBKZ010000006">
    <property type="protein sequence ID" value="KAF5948557.1"/>
    <property type="molecule type" value="Genomic_DNA"/>
</dbReference>
<keyword evidence="1" id="KW-0732">Signal</keyword>
<reference evidence="4" key="1">
    <citation type="journal article" date="2020" name="Nat. Commun.">
        <title>Genome assembly of wild tea tree DASZ reveals pedigree and selection history of tea varieties.</title>
        <authorList>
            <person name="Zhang W."/>
            <person name="Zhang Y."/>
            <person name="Qiu H."/>
            <person name="Guo Y."/>
            <person name="Wan H."/>
            <person name="Zhang X."/>
            <person name="Scossa F."/>
            <person name="Alseekh S."/>
            <person name="Zhang Q."/>
            <person name="Wang P."/>
            <person name="Xu L."/>
            <person name="Schmidt M.H."/>
            <person name="Jia X."/>
            <person name="Li D."/>
            <person name="Zhu A."/>
            <person name="Guo F."/>
            <person name="Chen W."/>
            <person name="Ni D."/>
            <person name="Usadel B."/>
            <person name="Fernie A.R."/>
            <person name="Wen W."/>
        </authorList>
    </citation>
    <scope>NUCLEOTIDE SEQUENCE [LARGE SCALE GENOMIC DNA]</scope>
    <source>
        <strain evidence="4">cv. G240</strain>
    </source>
</reference>
<feature type="domain" description="Poly(A) polymerase nucleotidyltransferase" evidence="2">
    <location>
        <begin position="20"/>
        <end position="93"/>
    </location>
</feature>
<dbReference type="InterPro" id="IPR011009">
    <property type="entry name" value="Kinase-like_dom_sf"/>
</dbReference>
<sequence length="207" mass="23136">MFFVWCRSILSSLYISSVDLTMVHGPGADMDTLCVGPSYEDFFIILHDMLAEMEEITELQPVPDAYVPVMKFKYQGISIDLVYASISRLIVPEVSAEDLSFLLHELAYTMAVTEQWDVYSFGVVVLETIMGRYPSELLCSVSSSSAQNSLLKDLLDPCFLSAVNQLIAQNLVLLATMAMACLSPNPRSQPTMLQVLFFATTLYCRKK</sequence>
<dbReference type="PANTHER" id="PTHR10682">
    <property type="entry name" value="POLY A POLYMERASE"/>
    <property type="match status" value="1"/>
</dbReference>
<dbReference type="InterPro" id="IPR043519">
    <property type="entry name" value="NT_sf"/>
</dbReference>
<gene>
    <name evidence="3" type="ORF">HYC85_014514</name>
</gene>
<feature type="signal peptide" evidence="1">
    <location>
        <begin position="1"/>
        <end position="20"/>
    </location>
</feature>
<evidence type="ECO:0000256" key="1">
    <source>
        <dbReference type="SAM" id="SignalP"/>
    </source>
</evidence>
<protein>
    <recommendedName>
        <fullName evidence="2">Poly(A) polymerase nucleotidyltransferase domain-containing protein</fullName>
    </recommendedName>
</protein>
<dbReference type="SUPFAM" id="SSF81301">
    <property type="entry name" value="Nucleotidyltransferase"/>
    <property type="match status" value="1"/>
</dbReference>
<dbReference type="InterPro" id="IPR048840">
    <property type="entry name" value="PolA_pol_NTPase"/>
</dbReference>
<dbReference type="SUPFAM" id="SSF56112">
    <property type="entry name" value="Protein kinase-like (PK-like)"/>
    <property type="match status" value="1"/>
</dbReference>
<feature type="chain" id="PRO_5029772339" description="Poly(A) polymerase nucleotidyltransferase domain-containing protein" evidence="1">
    <location>
        <begin position="21"/>
        <end position="207"/>
    </location>
</feature>
<dbReference type="GO" id="GO:1990817">
    <property type="term" value="F:poly(A) RNA polymerase activity"/>
    <property type="evidence" value="ECO:0007669"/>
    <property type="project" value="TreeGrafter"/>
</dbReference>
<dbReference type="PANTHER" id="PTHR10682:SF36">
    <property type="entry name" value="NUCLEAR POLY(A) POLYMERASE 4"/>
    <property type="match status" value="1"/>
</dbReference>
<proteinExistence type="predicted"/>
<accession>A0A7J7H7L3</accession>